<organism evidence="10">
    <name type="scientific">Streptomyces sp. R39</name>
    <dbReference type="NCBI Taxonomy" id="3238631"/>
    <lineage>
        <taxon>Bacteria</taxon>
        <taxon>Bacillati</taxon>
        <taxon>Actinomycetota</taxon>
        <taxon>Actinomycetes</taxon>
        <taxon>Kitasatosporales</taxon>
        <taxon>Streptomycetaceae</taxon>
        <taxon>Streptomyces</taxon>
    </lineage>
</organism>
<protein>
    <submittedName>
        <fullName evidence="10">Chaplin</fullName>
    </submittedName>
</protein>
<dbReference type="PROSITE" id="PS51884">
    <property type="entry name" value="CHAPLIN"/>
    <property type="match status" value="2"/>
</dbReference>
<evidence type="ECO:0000259" key="9">
    <source>
        <dbReference type="PROSITE" id="PS51884"/>
    </source>
</evidence>
<evidence type="ECO:0000256" key="3">
    <source>
        <dbReference type="ARBA" id="ARBA00022525"/>
    </source>
</evidence>
<dbReference type="Pfam" id="PF03777">
    <property type="entry name" value="ChpA-C"/>
    <property type="match status" value="2"/>
</dbReference>
<reference evidence="10" key="1">
    <citation type="submission" date="2024-07" db="EMBL/GenBank/DDBJ databases">
        <authorList>
            <person name="Yu S.T."/>
        </authorList>
    </citation>
    <scope>NUCLEOTIDE SEQUENCE</scope>
    <source>
        <strain evidence="10">R39</strain>
    </source>
</reference>
<comment type="subcellular location">
    <subcellularLocation>
        <location evidence="1">Secreted</location>
        <location evidence="1">Cell wall</location>
    </subcellularLocation>
</comment>
<proteinExistence type="predicted"/>
<keyword evidence="5" id="KW-0130">Cell adhesion</keyword>
<feature type="compositionally biased region" description="Pro residues" evidence="8">
    <location>
        <begin position="135"/>
        <end position="159"/>
    </location>
</feature>
<feature type="domain" description="Chaplin" evidence="9">
    <location>
        <begin position="89"/>
        <end position="129"/>
    </location>
</feature>
<feature type="region of interest" description="Disordered" evidence="8">
    <location>
        <begin position="124"/>
        <end position="182"/>
    </location>
</feature>
<keyword evidence="2" id="KW-0134">Cell wall</keyword>
<feature type="compositionally biased region" description="Polar residues" evidence="8">
    <location>
        <begin position="124"/>
        <end position="133"/>
    </location>
</feature>
<feature type="region of interest" description="Disordered" evidence="8">
    <location>
        <begin position="61"/>
        <end position="96"/>
    </location>
</feature>
<evidence type="ECO:0000256" key="6">
    <source>
        <dbReference type="ARBA" id="ARBA00023087"/>
    </source>
</evidence>
<keyword evidence="3" id="KW-0964">Secreted</keyword>
<evidence type="ECO:0000313" key="10">
    <source>
        <dbReference type="EMBL" id="XDQ48833.1"/>
    </source>
</evidence>
<feature type="domain" description="Chaplin" evidence="9">
    <location>
        <begin position="20"/>
        <end position="60"/>
    </location>
</feature>
<evidence type="ECO:0000256" key="4">
    <source>
        <dbReference type="ARBA" id="ARBA00022729"/>
    </source>
</evidence>
<evidence type="ECO:0000256" key="5">
    <source>
        <dbReference type="ARBA" id="ARBA00022889"/>
    </source>
</evidence>
<dbReference type="EMBL" id="CP163441">
    <property type="protein sequence ID" value="XDQ48833.1"/>
    <property type="molecule type" value="Genomic_DNA"/>
</dbReference>
<evidence type="ECO:0000256" key="7">
    <source>
        <dbReference type="PROSITE-ProRule" id="PRU01232"/>
    </source>
</evidence>
<name>A0AB39R5C7_9ACTN</name>
<evidence type="ECO:0000256" key="2">
    <source>
        <dbReference type="ARBA" id="ARBA00022512"/>
    </source>
</evidence>
<gene>
    <name evidence="10" type="ORF">AB5J52_44865</name>
</gene>
<dbReference type="GO" id="GO:0007155">
    <property type="term" value="P:cell adhesion"/>
    <property type="evidence" value="ECO:0007669"/>
    <property type="project" value="UniProtKB-KW"/>
</dbReference>
<dbReference type="RefSeq" id="WP_369227540.1">
    <property type="nucleotide sequence ID" value="NZ_CP163441.1"/>
</dbReference>
<accession>A0AB39R5C7</accession>
<keyword evidence="4" id="KW-0732">Signal</keyword>
<sequence>MAVAVPAWADSGAAGTAAGAPGVISGNDIQLPVHVPVSGCGNTVNVVGLLNPAAGNACANQDGGDTGQDVPGGSATSGGASAGGTEEDSRGVISGNDIQLPADIPVNVSGNSVNVVGVGNPAIGNTSVNTSGDHPSPPPAPTPAPPTEPPPAPRPPAPPKTHTGPRAHHPVEASLAHTGTDLTGAAAAGSAALLLTGTALRRRFGPGRTR</sequence>
<keyword evidence="6 7" id="KW-0034">Amyloid</keyword>
<dbReference type="AlphaFoldDB" id="A0AB39R5C7"/>
<dbReference type="InterPro" id="IPR005528">
    <property type="entry name" value="ChpA-H"/>
</dbReference>
<evidence type="ECO:0000256" key="8">
    <source>
        <dbReference type="SAM" id="MobiDB-lite"/>
    </source>
</evidence>
<evidence type="ECO:0000256" key="1">
    <source>
        <dbReference type="ARBA" id="ARBA00004191"/>
    </source>
</evidence>